<evidence type="ECO:0000256" key="1">
    <source>
        <dbReference type="SAM" id="SignalP"/>
    </source>
</evidence>
<evidence type="ECO:0000313" key="2">
    <source>
        <dbReference type="EMBL" id="KXH51893.1"/>
    </source>
</evidence>
<keyword evidence="1" id="KW-0732">Signal</keyword>
<dbReference type="Proteomes" id="UP000070121">
    <property type="component" value="Unassembled WGS sequence"/>
</dbReference>
<evidence type="ECO:0000313" key="3">
    <source>
        <dbReference type="Proteomes" id="UP000070121"/>
    </source>
</evidence>
<gene>
    <name evidence="2" type="ORF">CSAL01_12163</name>
</gene>
<dbReference type="EMBL" id="JFFI01001871">
    <property type="protein sequence ID" value="KXH51893.1"/>
    <property type="molecule type" value="Genomic_DNA"/>
</dbReference>
<comment type="caution">
    <text evidence="2">The sequence shown here is derived from an EMBL/GenBank/DDBJ whole genome shotgun (WGS) entry which is preliminary data.</text>
</comment>
<organism evidence="2 3">
    <name type="scientific">Colletotrichum salicis</name>
    <dbReference type="NCBI Taxonomy" id="1209931"/>
    <lineage>
        <taxon>Eukaryota</taxon>
        <taxon>Fungi</taxon>
        <taxon>Dikarya</taxon>
        <taxon>Ascomycota</taxon>
        <taxon>Pezizomycotina</taxon>
        <taxon>Sordariomycetes</taxon>
        <taxon>Hypocreomycetidae</taxon>
        <taxon>Glomerellales</taxon>
        <taxon>Glomerellaceae</taxon>
        <taxon>Colletotrichum</taxon>
        <taxon>Colletotrichum acutatum species complex</taxon>
    </lineage>
</organism>
<protein>
    <submittedName>
        <fullName evidence="2">Uncharacterized protein</fullName>
    </submittedName>
</protein>
<dbReference type="OrthoDB" id="4837887at2759"/>
<reference evidence="2 3" key="1">
    <citation type="submission" date="2014-02" db="EMBL/GenBank/DDBJ databases">
        <title>The genome sequence of Colletotrichum salicis CBS 607.94.</title>
        <authorList>
            <person name="Baroncelli R."/>
            <person name="Thon M.R."/>
        </authorList>
    </citation>
    <scope>NUCLEOTIDE SEQUENCE [LARGE SCALE GENOMIC DNA]</scope>
    <source>
        <strain evidence="2 3">CBS 607.94</strain>
    </source>
</reference>
<accession>A0A135TUR9</accession>
<proteinExistence type="predicted"/>
<dbReference type="AlphaFoldDB" id="A0A135TUR9"/>
<feature type="chain" id="PRO_5007804213" evidence="1">
    <location>
        <begin position="19"/>
        <end position="71"/>
    </location>
</feature>
<feature type="signal peptide" evidence="1">
    <location>
        <begin position="1"/>
        <end position="18"/>
    </location>
</feature>
<sequence length="71" mass="7216">MHFKSLFVLALAAAVTAAATPGGETLDKRAPTKAECCCCYGGPSVGCAADLNCAGYTPSIGVCLDTRCPFK</sequence>
<name>A0A135TUR9_9PEZI</name>
<keyword evidence="3" id="KW-1185">Reference proteome</keyword>